<feature type="region of interest" description="Disordered" evidence="6">
    <location>
        <begin position="563"/>
        <end position="587"/>
    </location>
</feature>
<protein>
    <recommendedName>
        <fullName evidence="8">SSD domain-containing protein</fullName>
    </recommendedName>
</protein>
<dbReference type="EMBL" id="CP002116">
    <property type="protein sequence ID" value="ADK82813.1"/>
    <property type="molecule type" value="Genomic_DNA"/>
</dbReference>
<dbReference type="KEGG" id="ssm:Spirs_3727"/>
<feature type="transmembrane region" description="Helical" evidence="7">
    <location>
        <begin position="317"/>
        <end position="337"/>
    </location>
</feature>
<feature type="region of interest" description="Disordered" evidence="6">
    <location>
        <begin position="517"/>
        <end position="542"/>
    </location>
</feature>
<evidence type="ECO:0000256" key="4">
    <source>
        <dbReference type="ARBA" id="ARBA00022989"/>
    </source>
</evidence>
<name>E1R7V8_SEDSS</name>
<gene>
    <name evidence="9" type="ordered locus">Spirs_3727</name>
</gene>
<evidence type="ECO:0000256" key="3">
    <source>
        <dbReference type="ARBA" id="ARBA00022692"/>
    </source>
</evidence>
<dbReference type="AlphaFoldDB" id="E1R7V8"/>
<feature type="transmembrane region" description="Helical" evidence="7">
    <location>
        <begin position="212"/>
        <end position="231"/>
    </location>
</feature>
<sequence length="899" mass="99207">MKKLYRYPLVNIIVIALVTLFFGLQIPKITYDNDTMNFVPDDDPALTAFEDFEDQFGSALVIDLVINSDVHSIISPESLAIIQKLSDELELLKGQEKIQSITNTDYIRGKDGTLTVGPVSENEDGKLIPADTLRKRLNSWKSMYDKMLLSKDEHSTQIGITIDYNLSIEERETIYNDIQELAKKILPDGYSYYLAGLPATTIQVSENMRHDLSALIPLVSLFVLIILFISFKTIGGVVLPFLNVIISTIWTIGLMSLTGTPLTILGATIPILMVAVGSAYGIHIVSHYYDELRNPENSGMTNKEIVYKTMDAVGSPVFLAGLTTFIGFASLAVSTVVPMKFFGFFSAFGVLSALFVAFVFIPSVFLMARGTGEIKKEKQAKPERNYVFLKILSNTATKHTTMVPLVSILLAGLSIFFIPKVVVENNLIDFFKKDTEIRQADRFIRQEFAGTSSFNITIEGQEKGDLNNPEILQSMENTADYIRTNYPEVSKVISYSEYIKRINQVLNEDLPGKIALKSESNGTSDGTMVQQQEASTADSTGDNFFEDSFFGDAFGDTAIGQEEDQAAEKATSPMSTDAAQNSMPDNKPEKVDMLEALFDAYRTDPDHFIDELGRLTNYDGLDYYEIPTDLDKYHLANKDEFKNLISQYLLLYSGSLDDWSDNALEPQKARILVQLGKSGSIIASRITKAIVPAIEMMLPEGYTFTISGSSLVESSLTNLIVTSSIASIILSIILVFIILTIVYHSVLTGLIGIVPLLLTVLINMGIMGLTGIKLDISTAMVGSISIGIGIDYTIHFLSSYATNLRSLSSRDETTVKAIFTTGKAIIFNAVSVAAGFFVLTFSRFTPLIYFGILVIITMTVSSISSLILLPQLLKHLDEKHLIRSTNIKRPGAETSGKEE</sequence>
<evidence type="ECO:0000256" key="2">
    <source>
        <dbReference type="ARBA" id="ARBA00022475"/>
    </source>
</evidence>
<feature type="transmembrane region" description="Helical" evidence="7">
    <location>
        <begin position="237"/>
        <end position="257"/>
    </location>
</feature>
<dbReference type="eggNOG" id="COG1033">
    <property type="taxonomic scope" value="Bacteria"/>
</dbReference>
<feature type="transmembrane region" description="Helical" evidence="7">
    <location>
        <begin position="817"/>
        <end position="840"/>
    </location>
</feature>
<evidence type="ECO:0000313" key="10">
    <source>
        <dbReference type="Proteomes" id="UP000002318"/>
    </source>
</evidence>
<comment type="subcellular location">
    <subcellularLocation>
        <location evidence="1">Cell membrane</location>
        <topology evidence="1">Multi-pass membrane protein</topology>
    </subcellularLocation>
</comment>
<feature type="compositionally biased region" description="Polar residues" evidence="6">
    <location>
        <begin position="518"/>
        <end position="542"/>
    </location>
</feature>
<feature type="compositionally biased region" description="Polar residues" evidence="6">
    <location>
        <begin position="572"/>
        <end position="584"/>
    </location>
</feature>
<dbReference type="InterPro" id="IPR050545">
    <property type="entry name" value="Mycobact_MmpL"/>
</dbReference>
<dbReference type="SUPFAM" id="SSF82866">
    <property type="entry name" value="Multidrug efflux transporter AcrB transmembrane domain"/>
    <property type="match status" value="2"/>
</dbReference>
<proteinExistence type="predicted"/>
<organism evidence="9 10">
    <name type="scientific">Sediminispirochaeta smaragdinae (strain DSM 11293 / JCM 15392 / SEBR 4228)</name>
    <name type="common">Spirochaeta smaragdinae</name>
    <dbReference type="NCBI Taxonomy" id="573413"/>
    <lineage>
        <taxon>Bacteria</taxon>
        <taxon>Pseudomonadati</taxon>
        <taxon>Spirochaetota</taxon>
        <taxon>Spirochaetia</taxon>
        <taxon>Spirochaetales</taxon>
        <taxon>Spirochaetaceae</taxon>
        <taxon>Sediminispirochaeta</taxon>
    </lineage>
</organism>
<feature type="transmembrane region" description="Helical" evidence="7">
    <location>
        <begin position="344"/>
        <end position="368"/>
    </location>
</feature>
<dbReference type="Pfam" id="PF03176">
    <property type="entry name" value="MMPL"/>
    <property type="match status" value="2"/>
</dbReference>
<feature type="transmembrane region" description="Helical" evidence="7">
    <location>
        <begin position="402"/>
        <end position="423"/>
    </location>
</feature>
<dbReference type="RefSeq" id="WP_013256272.1">
    <property type="nucleotide sequence ID" value="NC_014364.1"/>
</dbReference>
<feature type="domain" description="SSD" evidence="8">
    <location>
        <begin position="717"/>
        <end position="875"/>
    </location>
</feature>
<dbReference type="PANTHER" id="PTHR33406">
    <property type="entry name" value="MEMBRANE PROTEIN MJ1562-RELATED"/>
    <property type="match status" value="1"/>
</dbReference>
<feature type="transmembrane region" description="Helical" evidence="7">
    <location>
        <begin position="6"/>
        <end position="26"/>
    </location>
</feature>
<evidence type="ECO:0000256" key="5">
    <source>
        <dbReference type="ARBA" id="ARBA00023136"/>
    </source>
</evidence>
<evidence type="ECO:0000256" key="7">
    <source>
        <dbReference type="SAM" id="Phobius"/>
    </source>
</evidence>
<keyword evidence="3 7" id="KW-0812">Transmembrane</keyword>
<feature type="transmembrane region" description="Helical" evidence="7">
    <location>
        <begin position="847"/>
        <end position="869"/>
    </location>
</feature>
<feature type="transmembrane region" description="Helical" evidence="7">
    <location>
        <begin position="776"/>
        <end position="797"/>
    </location>
</feature>
<dbReference type="HOGENOM" id="CLU_008861_1_1_12"/>
<reference evidence="9 10" key="1">
    <citation type="journal article" date="2010" name="Stand. Genomic Sci.">
        <title>Complete genome sequence of Spirochaeta smaragdinae type strain (SEBR 4228).</title>
        <authorList>
            <person name="Mavromatis K."/>
            <person name="Yasawong M."/>
            <person name="Chertkov O."/>
            <person name="Lapidus A."/>
            <person name="Lucas S."/>
            <person name="Nolan M."/>
            <person name="Del Rio T.G."/>
            <person name="Tice H."/>
            <person name="Cheng J.F."/>
            <person name="Pitluck S."/>
            <person name="Liolios K."/>
            <person name="Ivanova N."/>
            <person name="Tapia R."/>
            <person name="Han C."/>
            <person name="Bruce D."/>
            <person name="Goodwin L."/>
            <person name="Pati A."/>
            <person name="Chen A."/>
            <person name="Palaniappan K."/>
            <person name="Land M."/>
            <person name="Hauser L."/>
            <person name="Chang Y.J."/>
            <person name="Jeffries C.D."/>
            <person name="Detter J.C."/>
            <person name="Rohde M."/>
            <person name="Brambilla E."/>
            <person name="Spring S."/>
            <person name="Goker M."/>
            <person name="Sikorski J."/>
            <person name="Woyke T."/>
            <person name="Bristow J."/>
            <person name="Eisen J.A."/>
            <person name="Markowitz V."/>
            <person name="Hugenholtz P."/>
            <person name="Klenk H.P."/>
            <person name="Kyrpides N.C."/>
        </authorList>
    </citation>
    <scope>NUCLEOTIDE SEQUENCE [LARGE SCALE GENOMIC DNA]</scope>
    <source>
        <strain evidence="10">DSM 11293 / JCM 15392 / SEBR 4228</strain>
    </source>
</reference>
<feature type="transmembrane region" description="Helical" evidence="7">
    <location>
        <begin position="749"/>
        <end position="769"/>
    </location>
</feature>
<accession>E1R7V8</accession>
<evidence type="ECO:0000259" key="8">
    <source>
        <dbReference type="PROSITE" id="PS50156"/>
    </source>
</evidence>
<keyword evidence="10" id="KW-1185">Reference proteome</keyword>
<dbReference type="InterPro" id="IPR000731">
    <property type="entry name" value="SSD"/>
</dbReference>
<keyword evidence="2" id="KW-1003">Cell membrane</keyword>
<evidence type="ECO:0000313" key="9">
    <source>
        <dbReference type="EMBL" id="ADK82813.1"/>
    </source>
</evidence>
<feature type="transmembrane region" description="Helical" evidence="7">
    <location>
        <begin position="264"/>
        <end position="285"/>
    </location>
</feature>
<dbReference type="STRING" id="573413.Spirs_3727"/>
<evidence type="ECO:0000256" key="1">
    <source>
        <dbReference type="ARBA" id="ARBA00004651"/>
    </source>
</evidence>
<dbReference type="Proteomes" id="UP000002318">
    <property type="component" value="Chromosome"/>
</dbReference>
<dbReference type="PROSITE" id="PS50156">
    <property type="entry name" value="SSD"/>
    <property type="match status" value="2"/>
</dbReference>
<evidence type="ECO:0000256" key="6">
    <source>
        <dbReference type="SAM" id="MobiDB-lite"/>
    </source>
</evidence>
<dbReference type="InterPro" id="IPR004869">
    <property type="entry name" value="MMPL_dom"/>
</dbReference>
<dbReference type="Gene3D" id="1.20.1640.10">
    <property type="entry name" value="Multidrug efflux transporter AcrB transmembrane domain"/>
    <property type="match status" value="2"/>
</dbReference>
<dbReference type="PANTHER" id="PTHR33406:SF13">
    <property type="entry name" value="MEMBRANE PROTEIN YDFJ"/>
    <property type="match status" value="1"/>
</dbReference>
<feature type="transmembrane region" description="Helical" evidence="7">
    <location>
        <begin position="719"/>
        <end position="743"/>
    </location>
</feature>
<dbReference type="GO" id="GO:0005886">
    <property type="term" value="C:plasma membrane"/>
    <property type="evidence" value="ECO:0007669"/>
    <property type="project" value="UniProtKB-SubCell"/>
</dbReference>
<keyword evidence="5 7" id="KW-0472">Membrane</keyword>
<feature type="domain" description="SSD" evidence="8">
    <location>
        <begin position="241"/>
        <end position="367"/>
    </location>
</feature>
<keyword evidence="4 7" id="KW-1133">Transmembrane helix</keyword>